<comment type="cofactor">
    <cofactor evidence="13">
        <name>iron-sulfur cluster</name>
        <dbReference type="ChEBI" id="CHEBI:30408"/>
    </cofactor>
</comment>
<dbReference type="GO" id="GO:0051607">
    <property type="term" value="P:defense response to virus"/>
    <property type="evidence" value="ECO:0007669"/>
    <property type="project" value="UniProtKB-KW"/>
</dbReference>
<dbReference type="GO" id="GO:0004527">
    <property type="term" value="F:exonuclease activity"/>
    <property type="evidence" value="ECO:0007669"/>
    <property type="project" value="UniProtKB-KW"/>
</dbReference>
<dbReference type="InterPro" id="IPR022765">
    <property type="entry name" value="Dna2/Cas4_DUF83"/>
</dbReference>
<evidence type="ECO:0000256" key="7">
    <source>
        <dbReference type="ARBA" id="ARBA00022801"/>
    </source>
</evidence>
<comment type="cofactor">
    <cofactor evidence="13">
        <name>Mg(2+)</name>
        <dbReference type="ChEBI" id="CHEBI:18420"/>
    </cofactor>
    <cofactor evidence="13">
        <name>Mn(2+)</name>
        <dbReference type="ChEBI" id="CHEBI:29035"/>
    </cofactor>
    <text evidence="13">Mg(2+) or Mn(2+) required for ssDNA cleavage activity.</text>
</comment>
<evidence type="ECO:0000256" key="8">
    <source>
        <dbReference type="ARBA" id="ARBA00022839"/>
    </source>
</evidence>
<dbReference type="AlphaFoldDB" id="A0A1J5DPP1"/>
<keyword evidence="10 13" id="KW-0411">Iron-sulfur</keyword>
<accession>A0A1J5DPP1</accession>
<dbReference type="CDD" id="cd09637">
    <property type="entry name" value="Cas4_I-A_I-B_I-C_I-D_II-B"/>
    <property type="match status" value="1"/>
</dbReference>
<evidence type="ECO:0000256" key="11">
    <source>
        <dbReference type="ARBA" id="ARBA00023118"/>
    </source>
</evidence>
<keyword evidence="6 13" id="KW-0479">Metal-binding</keyword>
<dbReference type="PANTHER" id="PTHR36531:SF6">
    <property type="entry name" value="DNA REPLICATION ATP-DEPENDENT HELICASE_NUCLEASE DNA2"/>
    <property type="match status" value="1"/>
</dbReference>
<evidence type="ECO:0000256" key="1">
    <source>
        <dbReference type="ARBA" id="ARBA00001966"/>
    </source>
</evidence>
<dbReference type="Proteomes" id="UP000183085">
    <property type="component" value="Unassembled WGS sequence"/>
</dbReference>
<comment type="caution">
    <text evidence="15">The sequence shown here is derived from an EMBL/GenBank/DDBJ whole genome shotgun (WGS) entry which is preliminary data.</text>
</comment>
<evidence type="ECO:0000256" key="9">
    <source>
        <dbReference type="ARBA" id="ARBA00023004"/>
    </source>
</evidence>
<name>A0A1J5DPP1_9BACT</name>
<evidence type="ECO:0000256" key="10">
    <source>
        <dbReference type="ARBA" id="ARBA00023014"/>
    </source>
</evidence>
<keyword evidence="11 13" id="KW-0051">Antiviral defense</keyword>
<evidence type="ECO:0000256" key="6">
    <source>
        <dbReference type="ARBA" id="ARBA00022723"/>
    </source>
</evidence>
<dbReference type="STRING" id="1817895.AUJ95_07165"/>
<comment type="function">
    <text evidence="13">CRISPR (clustered regularly interspaced short palindromic repeat) is an adaptive immune system that provides protection against mobile genetic elements (viruses, transposable elements and conjugative plasmids). CRISPR clusters contain sequences complementary to antecedent mobile elements and target invading nucleic acids. CRISPR clusters are transcribed and processed into CRISPR RNA (crRNA).</text>
</comment>
<dbReference type="Pfam" id="PF01930">
    <property type="entry name" value="Cas_Cas4"/>
    <property type="match status" value="1"/>
</dbReference>
<organism evidence="15 16">
    <name type="scientific">Candidatus Desantisbacteria bacterium CG2_30_40_21</name>
    <dbReference type="NCBI Taxonomy" id="1817895"/>
    <lineage>
        <taxon>Bacteria</taxon>
        <taxon>Candidatus Desantisiibacteriota</taxon>
    </lineage>
</organism>
<proteinExistence type="inferred from homology"/>
<keyword evidence="7 13" id="KW-0378">Hydrolase</keyword>
<sequence>MSYSEDDFLQLSALQHLVFCPRQCALIHIEQLWAENVLTAEGKIMHNKVDTANRESRGNIRIEYGMPMRSFRVGIIGKADVVEFHKQSDKWIPFPVEYKHGKPKLDDCDKVQLCAQALCLEEMMDVEIPEGALFYGLTRHRYDVKFDAALRKETEETAVRLHELIESGITPKAEYSARCEKCSLVELCLPKVRSKASNYLVKILEE</sequence>
<dbReference type="GO" id="GO:0051536">
    <property type="term" value="F:iron-sulfur cluster binding"/>
    <property type="evidence" value="ECO:0007669"/>
    <property type="project" value="UniProtKB-KW"/>
</dbReference>
<keyword evidence="5 13" id="KW-0540">Nuclease</keyword>
<dbReference type="NCBIfam" id="TIGR00372">
    <property type="entry name" value="cas4"/>
    <property type="match status" value="1"/>
</dbReference>
<keyword evidence="9 13" id="KW-0408">Iron</keyword>
<evidence type="ECO:0000256" key="13">
    <source>
        <dbReference type="RuleBase" id="RU365022"/>
    </source>
</evidence>
<comment type="cofactor">
    <cofactor evidence="1">
        <name>[4Fe-4S] cluster</name>
        <dbReference type="ChEBI" id="CHEBI:49883"/>
    </cofactor>
</comment>
<dbReference type="EMBL" id="MNYI01000187">
    <property type="protein sequence ID" value="OIP38109.1"/>
    <property type="molecule type" value="Genomic_DNA"/>
</dbReference>
<dbReference type="GO" id="GO:0046872">
    <property type="term" value="F:metal ion binding"/>
    <property type="evidence" value="ECO:0007669"/>
    <property type="project" value="UniProtKB-KW"/>
</dbReference>
<dbReference type="EC" id="3.1.12.1" evidence="3 13"/>
<dbReference type="InterPro" id="IPR013343">
    <property type="entry name" value="CRISPR-assoc_prot_Cas4"/>
</dbReference>
<keyword evidence="8 13" id="KW-0269">Exonuclease</keyword>
<dbReference type="InterPro" id="IPR011604">
    <property type="entry name" value="PDDEXK-like_dom_sf"/>
</dbReference>
<evidence type="ECO:0000256" key="2">
    <source>
        <dbReference type="ARBA" id="ARBA00009189"/>
    </source>
</evidence>
<protein>
    <recommendedName>
        <fullName evidence="4 13">CRISPR-associated exonuclease Cas4</fullName>
        <ecNumber evidence="3 13">3.1.12.1</ecNumber>
    </recommendedName>
</protein>
<evidence type="ECO:0000256" key="4">
    <source>
        <dbReference type="ARBA" id="ARBA00020049"/>
    </source>
</evidence>
<evidence type="ECO:0000313" key="16">
    <source>
        <dbReference type="Proteomes" id="UP000183085"/>
    </source>
</evidence>
<feature type="domain" description="DUF83" evidence="14">
    <location>
        <begin position="12"/>
        <end position="189"/>
    </location>
</feature>
<dbReference type="InterPro" id="IPR051827">
    <property type="entry name" value="Cas4_exonuclease"/>
</dbReference>
<evidence type="ECO:0000256" key="12">
    <source>
        <dbReference type="ARBA" id="ARBA00023211"/>
    </source>
</evidence>
<comment type="similarity">
    <text evidence="2 13">Belongs to the CRISPR-associated exonuclease Cas4 family.</text>
</comment>
<evidence type="ECO:0000313" key="15">
    <source>
        <dbReference type="EMBL" id="OIP38109.1"/>
    </source>
</evidence>
<evidence type="ECO:0000256" key="5">
    <source>
        <dbReference type="ARBA" id="ARBA00022722"/>
    </source>
</evidence>
<evidence type="ECO:0000259" key="14">
    <source>
        <dbReference type="Pfam" id="PF01930"/>
    </source>
</evidence>
<keyword evidence="12 13" id="KW-0464">Manganese</keyword>
<evidence type="ECO:0000256" key="3">
    <source>
        <dbReference type="ARBA" id="ARBA00012768"/>
    </source>
</evidence>
<dbReference type="Gene3D" id="3.90.320.10">
    <property type="match status" value="1"/>
</dbReference>
<dbReference type="PANTHER" id="PTHR36531">
    <property type="entry name" value="CRISPR-ASSOCIATED EXONUCLEASE CAS4"/>
    <property type="match status" value="1"/>
</dbReference>
<gene>
    <name evidence="15" type="ORF">AUJ95_07165</name>
</gene>
<reference evidence="15 16" key="1">
    <citation type="journal article" date="2016" name="Environ. Microbiol.">
        <title>Genomic resolution of a cold subsurface aquifer community provides metabolic insights for novel microbes adapted to high CO concentrations.</title>
        <authorList>
            <person name="Probst A.J."/>
            <person name="Castelle C.J."/>
            <person name="Singh A."/>
            <person name="Brown C.T."/>
            <person name="Anantharaman K."/>
            <person name="Sharon I."/>
            <person name="Hug L.A."/>
            <person name="Burstein D."/>
            <person name="Emerson J.B."/>
            <person name="Thomas B.C."/>
            <person name="Banfield J.F."/>
        </authorList>
    </citation>
    <scope>NUCLEOTIDE SEQUENCE [LARGE SCALE GENOMIC DNA]</scope>
    <source>
        <strain evidence="15">CG2_30_40_21</strain>
    </source>
</reference>